<protein>
    <recommendedName>
        <fullName evidence="2">Prepilin type IV endopeptidase peptidase domain-containing protein</fullName>
    </recommendedName>
</protein>
<organism evidence="3 4">
    <name type="scientific">Ruminococcus bromii</name>
    <dbReference type="NCBI Taxonomy" id="40518"/>
    <lineage>
        <taxon>Bacteria</taxon>
        <taxon>Bacillati</taxon>
        <taxon>Bacillota</taxon>
        <taxon>Clostridia</taxon>
        <taxon>Eubacteriales</taxon>
        <taxon>Oscillospiraceae</taxon>
        <taxon>Ruminococcus</taxon>
    </lineage>
</organism>
<comment type="caution">
    <text evidence="3">The sequence shown here is derived from an EMBL/GenBank/DDBJ whole genome shotgun (WGS) entry which is preliminary data.</text>
</comment>
<feature type="domain" description="Prepilin type IV endopeptidase peptidase" evidence="2">
    <location>
        <begin position="11"/>
        <end position="116"/>
    </location>
</feature>
<keyword evidence="4" id="KW-1185">Reference proteome</keyword>
<feature type="transmembrane region" description="Helical" evidence="1">
    <location>
        <begin position="152"/>
        <end position="174"/>
    </location>
</feature>
<dbReference type="EMBL" id="SNUZ01000017">
    <property type="protein sequence ID" value="MCL3788572.1"/>
    <property type="molecule type" value="Genomic_DNA"/>
</dbReference>
<keyword evidence="1" id="KW-0812">Transmembrane</keyword>
<feature type="transmembrane region" description="Helical" evidence="1">
    <location>
        <begin position="320"/>
        <end position="340"/>
    </location>
</feature>
<feature type="transmembrane region" description="Helical" evidence="1">
    <location>
        <begin position="180"/>
        <end position="199"/>
    </location>
</feature>
<dbReference type="InterPro" id="IPR000045">
    <property type="entry name" value="Prepilin_IV_endopep_pep"/>
</dbReference>
<feature type="transmembrane region" description="Helical" evidence="1">
    <location>
        <begin position="64"/>
        <end position="83"/>
    </location>
</feature>
<dbReference type="Gene3D" id="1.20.120.1220">
    <property type="match status" value="1"/>
</dbReference>
<dbReference type="Pfam" id="PF01478">
    <property type="entry name" value="Peptidase_A24"/>
    <property type="match status" value="1"/>
</dbReference>
<feature type="transmembrane region" description="Helical" evidence="1">
    <location>
        <begin position="206"/>
        <end position="221"/>
    </location>
</feature>
<feature type="transmembrane region" description="Helical" evidence="1">
    <location>
        <begin position="32"/>
        <end position="52"/>
    </location>
</feature>
<feature type="transmembrane region" description="Helical" evidence="1">
    <location>
        <begin position="103"/>
        <end position="131"/>
    </location>
</feature>
<evidence type="ECO:0000313" key="4">
    <source>
        <dbReference type="Proteomes" id="UP001056693"/>
    </source>
</evidence>
<name>A0ABT0NKZ6_9FIRM</name>
<sequence>MNILTVLKVVLIIILCIGSSYTDIKFGYVKNLYLLPFPLFGTVLLVLQYMFFGVETLLDSVISILTSLIISVILYIAHIWAAGDCKLLIALSLLAPVELYSKFNFLNFSIIFVIAFAFAFSYIFLIFDSIYCGIKQKKIADKAKIKSGMKSFMLNYISSVCCIIAIDNIFLYFFSEFFMHYIFVLLAINISFVILLNSFKRLDKRIILPIALILAVIFIYLRQSFGIMYIVNFGLVFIVMLMKLFISEYNYEYINTSDVKAGMIISTETSMLFLNSRVKGLPDISNENISDRLSESECESIRRWEKSSYGSKTVKIVRKIPFAIFISLGIVTYIIVGVMLN</sequence>
<reference evidence="3 4" key="1">
    <citation type="submission" date="2019-03" db="EMBL/GenBank/DDBJ databases">
        <authorList>
            <person name="Molinero N."/>
            <person name="Sanchez B."/>
            <person name="Walker A."/>
            <person name="Duncan S."/>
            <person name="Delgado S."/>
            <person name="Margolles A."/>
        </authorList>
    </citation>
    <scope>NUCLEOTIDE SEQUENCE [LARGE SCALE GENOMIC DNA]</scope>
    <source>
        <strain evidence="3 4">IPLA60002</strain>
    </source>
</reference>
<accession>A0ABT0NKZ6</accession>
<evidence type="ECO:0000313" key="3">
    <source>
        <dbReference type="EMBL" id="MCL3788572.1"/>
    </source>
</evidence>
<dbReference type="Proteomes" id="UP001056693">
    <property type="component" value="Unassembled WGS sequence"/>
</dbReference>
<keyword evidence="1" id="KW-0472">Membrane</keyword>
<keyword evidence="1" id="KW-1133">Transmembrane helix</keyword>
<evidence type="ECO:0000259" key="2">
    <source>
        <dbReference type="Pfam" id="PF01478"/>
    </source>
</evidence>
<feature type="transmembrane region" description="Helical" evidence="1">
    <location>
        <begin position="227"/>
        <end position="246"/>
    </location>
</feature>
<evidence type="ECO:0000256" key="1">
    <source>
        <dbReference type="SAM" id="Phobius"/>
    </source>
</evidence>
<proteinExistence type="predicted"/>
<gene>
    <name evidence="3" type="ORF">E2N93_11355</name>
</gene>